<protein>
    <submittedName>
        <fullName evidence="2">Uncharacterized protein</fullName>
    </submittedName>
</protein>
<evidence type="ECO:0000313" key="2">
    <source>
        <dbReference type="EMBL" id="MET3595126.1"/>
    </source>
</evidence>
<accession>A0ABV2HX33</accession>
<evidence type="ECO:0000313" key="3">
    <source>
        <dbReference type="Proteomes" id="UP001549036"/>
    </source>
</evidence>
<feature type="transmembrane region" description="Helical" evidence="1">
    <location>
        <begin position="14"/>
        <end position="37"/>
    </location>
</feature>
<gene>
    <name evidence="2" type="ORF">ABID26_004538</name>
</gene>
<sequence length="41" mass="4497">MLGAAVSDSFKTPYLLFGISADLFYVIFTASLVPFILNPTR</sequence>
<keyword evidence="1" id="KW-1133">Transmembrane helix</keyword>
<keyword evidence="1" id="KW-0812">Transmembrane</keyword>
<dbReference type="Proteomes" id="UP001549036">
    <property type="component" value="Unassembled WGS sequence"/>
</dbReference>
<keyword evidence="3" id="KW-1185">Reference proteome</keyword>
<dbReference type="EMBL" id="JBEPLM010000009">
    <property type="protein sequence ID" value="MET3595126.1"/>
    <property type="molecule type" value="Genomic_DNA"/>
</dbReference>
<organism evidence="2 3">
    <name type="scientific">Mesorhizobium shonense</name>
    <dbReference type="NCBI Taxonomy" id="1209948"/>
    <lineage>
        <taxon>Bacteria</taxon>
        <taxon>Pseudomonadati</taxon>
        <taxon>Pseudomonadota</taxon>
        <taxon>Alphaproteobacteria</taxon>
        <taxon>Hyphomicrobiales</taxon>
        <taxon>Phyllobacteriaceae</taxon>
        <taxon>Mesorhizobium</taxon>
    </lineage>
</organism>
<keyword evidence="1" id="KW-0472">Membrane</keyword>
<comment type="caution">
    <text evidence="2">The sequence shown here is derived from an EMBL/GenBank/DDBJ whole genome shotgun (WGS) entry which is preliminary data.</text>
</comment>
<name>A0ABV2HX33_9HYPH</name>
<reference evidence="2 3" key="1">
    <citation type="submission" date="2024-06" db="EMBL/GenBank/DDBJ databases">
        <title>Genomic Encyclopedia of Type Strains, Phase IV (KMG-IV): sequencing the most valuable type-strain genomes for metagenomic binning, comparative biology and taxonomic classification.</title>
        <authorList>
            <person name="Goeker M."/>
        </authorList>
    </citation>
    <scope>NUCLEOTIDE SEQUENCE [LARGE SCALE GENOMIC DNA]</scope>
    <source>
        <strain evidence="2 3">DSM 29846</strain>
    </source>
</reference>
<evidence type="ECO:0000256" key="1">
    <source>
        <dbReference type="SAM" id="Phobius"/>
    </source>
</evidence>
<proteinExistence type="predicted"/>